<evidence type="ECO:0000256" key="9">
    <source>
        <dbReference type="SAM" id="Phobius"/>
    </source>
</evidence>
<gene>
    <name evidence="11" type="ORF">METEAL_39440</name>
</gene>
<feature type="domain" description="Histidine kinase" evidence="10">
    <location>
        <begin position="328"/>
        <end position="535"/>
    </location>
</feature>
<evidence type="ECO:0000313" key="11">
    <source>
        <dbReference type="EMBL" id="BDU74770.1"/>
    </source>
</evidence>
<comment type="catalytic activity">
    <reaction evidence="1">
        <text>ATP + protein L-histidine = ADP + protein N-phospho-L-histidine.</text>
        <dbReference type="EC" id="2.7.13.3"/>
    </reaction>
</comment>
<organism evidence="11 12">
    <name type="scientific">Mesoterricola silvestris</name>
    <dbReference type="NCBI Taxonomy" id="2927979"/>
    <lineage>
        <taxon>Bacteria</taxon>
        <taxon>Pseudomonadati</taxon>
        <taxon>Acidobacteriota</taxon>
        <taxon>Holophagae</taxon>
        <taxon>Holophagales</taxon>
        <taxon>Holophagaceae</taxon>
        <taxon>Mesoterricola</taxon>
    </lineage>
</organism>
<dbReference type="Proteomes" id="UP001238179">
    <property type="component" value="Chromosome"/>
</dbReference>
<evidence type="ECO:0000313" key="12">
    <source>
        <dbReference type="Proteomes" id="UP001238179"/>
    </source>
</evidence>
<protein>
    <recommendedName>
        <fullName evidence="3">histidine kinase</fullName>
        <ecNumber evidence="3">2.7.13.3</ecNumber>
    </recommendedName>
</protein>
<keyword evidence="5" id="KW-0597">Phosphoprotein</keyword>
<dbReference type="InterPro" id="IPR003594">
    <property type="entry name" value="HATPase_dom"/>
</dbReference>
<evidence type="ECO:0000256" key="1">
    <source>
        <dbReference type="ARBA" id="ARBA00000085"/>
    </source>
</evidence>
<dbReference type="GO" id="GO:0000155">
    <property type="term" value="F:phosphorelay sensor kinase activity"/>
    <property type="evidence" value="ECO:0007669"/>
    <property type="project" value="InterPro"/>
</dbReference>
<dbReference type="GO" id="GO:0005886">
    <property type="term" value="C:plasma membrane"/>
    <property type="evidence" value="ECO:0007669"/>
    <property type="project" value="UniProtKB-SubCell"/>
</dbReference>
<dbReference type="AlphaFoldDB" id="A0AA48GSB3"/>
<reference evidence="12" key="1">
    <citation type="journal article" date="2023" name="Int. J. Syst. Evol. Microbiol.">
        <title>Mesoterricola silvestris gen. nov., sp. nov., Mesoterricola sediminis sp. nov., Geothrix oryzae sp. nov., Geothrix edaphica sp. nov., Geothrix rubra sp. nov., and Geothrix limicola sp. nov., six novel members of Acidobacteriota isolated from soils.</title>
        <authorList>
            <person name="Itoh H."/>
            <person name="Sugisawa Y."/>
            <person name="Mise K."/>
            <person name="Xu Z."/>
            <person name="Kuniyasu M."/>
            <person name="Ushijima N."/>
            <person name="Kawano K."/>
            <person name="Kobayashi E."/>
            <person name="Shiratori Y."/>
            <person name="Masuda Y."/>
            <person name="Senoo K."/>
        </authorList>
    </citation>
    <scope>NUCLEOTIDE SEQUENCE [LARGE SCALE GENOMIC DNA]</scope>
    <source>
        <strain evidence="12">W79</strain>
    </source>
</reference>
<keyword evidence="4" id="KW-1003">Cell membrane</keyword>
<dbReference type="SUPFAM" id="SSF47384">
    <property type="entry name" value="Homodimeric domain of signal transducing histidine kinase"/>
    <property type="match status" value="1"/>
</dbReference>
<comment type="subcellular location">
    <subcellularLocation>
        <location evidence="2">Cell membrane</location>
        <topology evidence="2">Multi-pass membrane protein</topology>
    </subcellularLocation>
</comment>
<evidence type="ECO:0000259" key="10">
    <source>
        <dbReference type="PROSITE" id="PS50109"/>
    </source>
</evidence>
<evidence type="ECO:0000256" key="4">
    <source>
        <dbReference type="ARBA" id="ARBA00022475"/>
    </source>
</evidence>
<dbReference type="SMART" id="SM00387">
    <property type="entry name" value="HATPase_c"/>
    <property type="match status" value="1"/>
</dbReference>
<dbReference type="SUPFAM" id="SSF55874">
    <property type="entry name" value="ATPase domain of HSP90 chaperone/DNA topoisomerase II/histidine kinase"/>
    <property type="match status" value="1"/>
</dbReference>
<dbReference type="PROSITE" id="PS50109">
    <property type="entry name" value="HIS_KIN"/>
    <property type="match status" value="1"/>
</dbReference>
<dbReference type="PANTHER" id="PTHR44936">
    <property type="entry name" value="SENSOR PROTEIN CREC"/>
    <property type="match status" value="1"/>
</dbReference>
<dbReference type="InterPro" id="IPR003661">
    <property type="entry name" value="HisK_dim/P_dom"/>
</dbReference>
<feature type="transmembrane region" description="Helical" evidence="9">
    <location>
        <begin position="293"/>
        <end position="312"/>
    </location>
</feature>
<evidence type="ECO:0000256" key="5">
    <source>
        <dbReference type="ARBA" id="ARBA00022553"/>
    </source>
</evidence>
<keyword evidence="7" id="KW-0418">Kinase</keyword>
<evidence type="ECO:0000256" key="6">
    <source>
        <dbReference type="ARBA" id="ARBA00022679"/>
    </source>
</evidence>
<dbReference type="InterPro" id="IPR036097">
    <property type="entry name" value="HisK_dim/P_sf"/>
</dbReference>
<proteinExistence type="predicted"/>
<keyword evidence="9" id="KW-0812">Transmembrane</keyword>
<sequence>MRSIAITRIHTSPFRRWKGFRRLQLKGYSWKGLLLLWGILSVAFAFLPEAWAAYRVKRAWNAWASSAHQTAHFIGRRWVRSLEPPAFATGDEAALTAQLAADPLVRALVDPGRGQAWVRDGDRLRPAAPGADTDQMRAWAREAAASGVTPWRPGPDPRGPLQESILVLPAGRWFAIKRWRPESPEVERFLQGVLGNHARVRFGLVDSGEHLLQNRDAPDAAGSHLLQTGFTPRASPQPLPPWSLQVPLTAGLGRGSGYYCLKSDFGWGWMGLSLMSPREEEAQRNLLLLHRGLGWLAYALWIVATLAGLLAYRHAAHRERLEADRLASLTHSLKTPLALLKLRCDTVRITEVTREAQEATLLQIGEEVDQLVRLIECGLEGSRPARPSSGRDTLTPAFFEEVKEELEATFAEDGRSLRVTVDAGPFRAPALALKSALATLLENALLHGRGAVALEVRRERRRVAIEVTDEGEGLSAGMLEALRERKAQAPSPDRKGRGQGLGLLLLTRMAEREGWGFRFRFRDGGGFSALLELPV</sequence>
<dbReference type="EC" id="2.7.13.3" evidence="3"/>
<evidence type="ECO:0000256" key="2">
    <source>
        <dbReference type="ARBA" id="ARBA00004651"/>
    </source>
</evidence>
<dbReference type="KEGG" id="msil:METEAL_39440"/>
<keyword evidence="9" id="KW-1133">Transmembrane helix</keyword>
<dbReference type="RefSeq" id="WP_316413444.1">
    <property type="nucleotide sequence ID" value="NZ_AP027080.1"/>
</dbReference>
<dbReference type="InterPro" id="IPR050980">
    <property type="entry name" value="2C_sensor_his_kinase"/>
</dbReference>
<evidence type="ECO:0000256" key="7">
    <source>
        <dbReference type="ARBA" id="ARBA00022777"/>
    </source>
</evidence>
<name>A0AA48GSB3_9BACT</name>
<dbReference type="PANTHER" id="PTHR44936:SF9">
    <property type="entry name" value="SENSOR PROTEIN CREC"/>
    <property type="match status" value="1"/>
</dbReference>
<keyword evidence="12" id="KW-1185">Reference proteome</keyword>
<dbReference type="InterPro" id="IPR005467">
    <property type="entry name" value="His_kinase_dom"/>
</dbReference>
<keyword evidence="6" id="KW-0808">Transferase</keyword>
<keyword evidence="9" id="KW-0472">Membrane</keyword>
<dbReference type="CDD" id="cd00082">
    <property type="entry name" value="HisKA"/>
    <property type="match status" value="1"/>
</dbReference>
<accession>A0AA48GSB3</accession>
<dbReference type="EMBL" id="AP027080">
    <property type="protein sequence ID" value="BDU74770.1"/>
    <property type="molecule type" value="Genomic_DNA"/>
</dbReference>
<dbReference type="Pfam" id="PF02518">
    <property type="entry name" value="HATPase_c"/>
    <property type="match status" value="1"/>
</dbReference>
<dbReference type="Gene3D" id="3.30.565.10">
    <property type="entry name" value="Histidine kinase-like ATPase, C-terminal domain"/>
    <property type="match status" value="1"/>
</dbReference>
<evidence type="ECO:0000256" key="3">
    <source>
        <dbReference type="ARBA" id="ARBA00012438"/>
    </source>
</evidence>
<keyword evidence="8" id="KW-0902">Two-component regulatory system</keyword>
<dbReference type="InterPro" id="IPR036890">
    <property type="entry name" value="HATPase_C_sf"/>
</dbReference>
<evidence type="ECO:0000256" key="8">
    <source>
        <dbReference type="ARBA" id="ARBA00023012"/>
    </source>
</evidence>